<name>A0A367LYM4_PSEAI</name>
<dbReference type="PANTHER" id="PTHR43178:SF5">
    <property type="entry name" value="LIPOAMIDE ACYLTRANSFERASE COMPONENT OF BRANCHED-CHAIN ALPHA-KETO ACID DEHYDROGENASE COMPLEX, MITOCHONDRIAL"/>
    <property type="match status" value="1"/>
</dbReference>
<feature type="non-terminal residue" evidence="6">
    <location>
        <position position="1"/>
    </location>
</feature>
<sequence length="178" mass="19677">RDLGIELQFVQGSGPAGRVLHEDLDAYLTQDGSVARSGGAAQGYAERHDEQAVPVIGLRRKIAQKMQDAKRRIPHFSYVEEIDVTDLEALRAHLNQKWGGQRGKLTLLPFLVRAMVVALRDFPQLNARYDDEAEVVTRYGAVHVGIATQSDNGLMVPVLRHAESRDLWGNAGEVARLA</sequence>
<evidence type="ECO:0000259" key="5">
    <source>
        <dbReference type="PROSITE" id="PS51826"/>
    </source>
</evidence>
<dbReference type="Proteomes" id="UP000253594">
    <property type="component" value="Unassembled WGS sequence"/>
</dbReference>
<accession>A0A367LYM4</accession>
<evidence type="ECO:0000256" key="4">
    <source>
        <dbReference type="ARBA" id="ARBA00023315"/>
    </source>
</evidence>
<feature type="domain" description="Peripheral subunit-binding (PSBD)" evidence="5">
    <location>
        <begin position="1"/>
        <end position="28"/>
    </location>
</feature>
<dbReference type="AlphaFoldDB" id="A0A367LYM4"/>
<dbReference type="PROSITE" id="PS51826">
    <property type="entry name" value="PSBD"/>
    <property type="match status" value="1"/>
</dbReference>
<dbReference type="GO" id="GO:0005737">
    <property type="term" value="C:cytoplasm"/>
    <property type="evidence" value="ECO:0007669"/>
    <property type="project" value="TreeGrafter"/>
</dbReference>
<dbReference type="GO" id="GO:0031405">
    <property type="term" value="F:lipoic acid binding"/>
    <property type="evidence" value="ECO:0007669"/>
    <property type="project" value="TreeGrafter"/>
</dbReference>
<dbReference type="SUPFAM" id="SSF47005">
    <property type="entry name" value="Peripheral subunit-binding domain of 2-oxo acid dehydrogenase complex"/>
    <property type="match status" value="1"/>
</dbReference>
<evidence type="ECO:0000256" key="2">
    <source>
        <dbReference type="ARBA" id="ARBA00007317"/>
    </source>
</evidence>
<dbReference type="InterPro" id="IPR004167">
    <property type="entry name" value="PSBD"/>
</dbReference>
<protein>
    <submittedName>
        <fullName evidence="6">2-oxo acid dehydrogenase subunit E2</fullName>
    </submittedName>
</protein>
<keyword evidence="3" id="KW-0808">Transferase</keyword>
<dbReference type="InterPro" id="IPR050743">
    <property type="entry name" value="2-oxoacid_DH_E2_comp"/>
</dbReference>
<feature type="non-terminal residue" evidence="6">
    <location>
        <position position="178"/>
    </location>
</feature>
<dbReference type="Pfam" id="PF00198">
    <property type="entry name" value="2-oxoacid_dh"/>
    <property type="match status" value="1"/>
</dbReference>
<organism evidence="6 7">
    <name type="scientific">Pseudomonas aeruginosa</name>
    <dbReference type="NCBI Taxonomy" id="287"/>
    <lineage>
        <taxon>Bacteria</taxon>
        <taxon>Pseudomonadati</taxon>
        <taxon>Pseudomonadota</taxon>
        <taxon>Gammaproteobacteria</taxon>
        <taxon>Pseudomonadales</taxon>
        <taxon>Pseudomonadaceae</taxon>
        <taxon>Pseudomonas</taxon>
    </lineage>
</organism>
<reference evidence="6 7" key="1">
    <citation type="submission" date="2018-07" db="EMBL/GenBank/DDBJ databases">
        <title>Mechanisms of high-level aminoglycoside resistance among Gram-negative pathogens in Brazil.</title>
        <authorList>
            <person name="Ballaben A.S."/>
            <person name="Darini A.L.C."/>
            <person name="Doi Y."/>
        </authorList>
    </citation>
    <scope>NUCLEOTIDE SEQUENCE [LARGE SCALE GENOMIC DNA]</scope>
    <source>
        <strain evidence="6 7">B2-305</strain>
    </source>
</reference>
<comment type="similarity">
    <text evidence="2">Belongs to the 2-oxoacid dehydrogenase family.</text>
</comment>
<evidence type="ECO:0000313" key="6">
    <source>
        <dbReference type="EMBL" id="RCI70336.1"/>
    </source>
</evidence>
<keyword evidence="4" id="KW-0012">Acyltransferase</keyword>
<evidence type="ECO:0000256" key="1">
    <source>
        <dbReference type="ARBA" id="ARBA00001938"/>
    </source>
</evidence>
<dbReference type="SUPFAM" id="SSF52777">
    <property type="entry name" value="CoA-dependent acyltransferases"/>
    <property type="match status" value="1"/>
</dbReference>
<proteinExistence type="inferred from homology"/>
<dbReference type="PANTHER" id="PTHR43178">
    <property type="entry name" value="DIHYDROLIPOAMIDE ACETYLTRANSFERASE COMPONENT OF PYRUVATE DEHYDROGENASE COMPLEX"/>
    <property type="match status" value="1"/>
</dbReference>
<dbReference type="Gene3D" id="3.30.559.10">
    <property type="entry name" value="Chloramphenicol acetyltransferase-like domain"/>
    <property type="match status" value="1"/>
</dbReference>
<comment type="caution">
    <text evidence="6">The sequence shown here is derived from an EMBL/GenBank/DDBJ whole genome shotgun (WGS) entry which is preliminary data.</text>
</comment>
<dbReference type="InterPro" id="IPR023213">
    <property type="entry name" value="CAT-like_dom_sf"/>
</dbReference>
<gene>
    <name evidence="6" type="ORF">DT376_35095</name>
</gene>
<dbReference type="GO" id="GO:0016407">
    <property type="term" value="F:acetyltransferase activity"/>
    <property type="evidence" value="ECO:0007669"/>
    <property type="project" value="TreeGrafter"/>
</dbReference>
<dbReference type="Pfam" id="PF02817">
    <property type="entry name" value="E3_binding"/>
    <property type="match status" value="1"/>
</dbReference>
<dbReference type="InterPro" id="IPR001078">
    <property type="entry name" value="2-oxoacid_DH_actylTfrase"/>
</dbReference>
<dbReference type="EMBL" id="QORE01002200">
    <property type="protein sequence ID" value="RCI70336.1"/>
    <property type="molecule type" value="Genomic_DNA"/>
</dbReference>
<dbReference type="Gene3D" id="4.10.320.10">
    <property type="entry name" value="E3-binding domain"/>
    <property type="match status" value="1"/>
</dbReference>
<comment type="cofactor">
    <cofactor evidence="1">
        <name>(R)-lipoate</name>
        <dbReference type="ChEBI" id="CHEBI:83088"/>
    </cofactor>
</comment>
<evidence type="ECO:0000313" key="7">
    <source>
        <dbReference type="Proteomes" id="UP000253594"/>
    </source>
</evidence>
<dbReference type="InterPro" id="IPR036625">
    <property type="entry name" value="E3-bd_dom_sf"/>
</dbReference>
<evidence type="ECO:0000256" key="3">
    <source>
        <dbReference type="ARBA" id="ARBA00022679"/>
    </source>
</evidence>